<sequence>MRTPTIRRVLKIDNNSHRSINVDLILAYSSNYYKKLHNIYLQSVYKMVKINSTYYHSFWRDLFVKKVVASLLSLSLVLSASVSALAAEPAKSLKAPQKAASANDPYEPNDDPAFAPYINSNTSYTAAIDHNRDADFFNFYAKPGDFTLAFSRLSASKHTFNIFVRKQGETKGETIKSQFGIKGNTTLSVNIPEEGRYYIYIVSSDAAFDTTPINPMPYTFKAFFNQ</sequence>
<name>C0Z6M3_BREBN</name>
<dbReference type="EMBL" id="AP008955">
    <property type="protein sequence ID" value="BAH46222.1"/>
    <property type="molecule type" value="Genomic_DNA"/>
</dbReference>
<protein>
    <recommendedName>
        <fullName evidence="3">Peptidase C-terminal archaeal/bacterial domain-containing protein</fullName>
    </recommendedName>
</protein>
<proteinExistence type="predicted"/>
<dbReference type="KEGG" id="bbe:BBR47_52450"/>
<accession>C0Z6M3</accession>
<evidence type="ECO:0008006" key="3">
    <source>
        <dbReference type="Google" id="ProtNLM"/>
    </source>
</evidence>
<dbReference type="HOGENOM" id="CLU_106601_0_0_9"/>
<organism evidence="1 2">
    <name type="scientific">Brevibacillus brevis (strain 47 / JCM 6285 / NBRC 100599)</name>
    <dbReference type="NCBI Taxonomy" id="358681"/>
    <lineage>
        <taxon>Bacteria</taxon>
        <taxon>Bacillati</taxon>
        <taxon>Bacillota</taxon>
        <taxon>Bacilli</taxon>
        <taxon>Bacillales</taxon>
        <taxon>Paenibacillaceae</taxon>
        <taxon>Brevibacillus</taxon>
    </lineage>
</organism>
<evidence type="ECO:0000313" key="1">
    <source>
        <dbReference type="EMBL" id="BAH46222.1"/>
    </source>
</evidence>
<dbReference type="Proteomes" id="UP000001877">
    <property type="component" value="Chromosome"/>
</dbReference>
<reference evidence="1 2" key="1">
    <citation type="submission" date="2005-03" db="EMBL/GenBank/DDBJ databases">
        <title>Brevibacillus brevis strain 47, complete genome.</title>
        <authorList>
            <person name="Hosoyama A."/>
            <person name="Yamada R."/>
            <person name="Hongo Y."/>
            <person name="Terui Y."/>
            <person name="Ankai A."/>
            <person name="Masuyama W."/>
            <person name="Sekiguchi M."/>
            <person name="Takeda T."/>
            <person name="Asano K."/>
            <person name="Ohji S."/>
            <person name="Ichikawa N."/>
            <person name="Narita S."/>
            <person name="Aoki N."/>
            <person name="Miura H."/>
            <person name="Matsushita S."/>
            <person name="Sekigawa T."/>
            <person name="Yamagata H."/>
            <person name="Yoshikawa H."/>
            <person name="Udaka S."/>
            <person name="Tanikawa S."/>
            <person name="Fujita N."/>
        </authorList>
    </citation>
    <scope>NUCLEOTIDE SEQUENCE [LARGE SCALE GENOMIC DNA]</scope>
    <source>
        <strain evidence="2">47 / JCM 6285 / NBRC 100599</strain>
    </source>
</reference>
<evidence type="ECO:0000313" key="2">
    <source>
        <dbReference type="Proteomes" id="UP000001877"/>
    </source>
</evidence>
<dbReference type="Gene3D" id="2.60.120.380">
    <property type="match status" value="1"/>
</dbReference>
<dbReference type="STRING" id="358681.BBR47_52450"/>
<gene>
    <name evidence="1" type="ordered locus">BBR47_52450</name>
</gene>
<keyword evidence="2" id="KW-1185">Reference proteome</keyword>
<dbReference type="AlphaFoldDB" id="C0Z6M3"/>